<keyword evidence="3" id="KW-0964">Secreted</keyword>
<dbReference type="InterPro" id="IPR006946">
    <property type="entry name" value="DGR2-like_dom"/>
</dbReference>
<evidence type="ECO:0000313" key="9">
    <source>
        <dbReference type="Proteomes" id="UP001227230"/>
    </source>
</evidence>
<feature type="signal peptide" evidence="6">
    <location>
        <begin position="1"/>
        <end position="30"/>
    </location>
</feature>
<gene>
    <name evidence="8" type="ORF">VitviT2T_022217</name>
</gene>
<dbReference type="InterPro" id="IPR052437">
    <property type="entry name" value="Pectin_Meth_Modulator"/>
</dbReference>
<evidence type="ECO:0000256" key="3">
    <source>
        <dbReference type="ARBA" id="ARBA00022525"/>
    </source>
</evidence>
<dbReference type="PANTHER" id="PTHR31265:SF28">
    <property type="entry name" value="EMB|CAB87702.1"/>
    <property type="match status" value="1"/>
</dbReference>
<keyword evidence="9" id="KW-1185">Reference proteome</keyword>
<reference evidence="8 9" key="1">
    <citation type="journal article" date="2023" name="Hortic Res">
        <title>The complete reference genome for grapevine (Vitis vinifera L.) genetics and breeding.</title>
        <authorList>
            <person name="Shi X."/>
            <person name="Cao S."/>
            <person name="Wang X."/>
            <person name="Huang S."/>
            <person name="Wang Y."/>
            <person name="Liu Z."/>
            <person name="Liu W."/>
            <person name="Leng X."/>
            <person name="Peng Y."/>
            <person name="Wang N."/>
            <person name="Wang Y."/>
            <person name="Ma Z."/>
            <person name="Xu X."/>
            <person name="Zhang F."/>
            <person name="Xue H."/>
            <person name="Zhong H."/>
            <person name="Wang Y."/>
            <person name="Zhang K."/>
            <person name="Velt A."/>
            <person name="Avia K."/>
            <person name="Holtgrawe D."/>
            <person name="Grimplet J."/>
            <person name="Matus J.T."/>
            <person name="Ware D."/>
            <person name="Wu X."/>
            <person name="Wang H."/>
            <person name="Liu C."/>
            <person name="Fang Y."/>
            <person name="Rustenholz C."/>
            <person name="Cheng Z."/>
            <person name="Xiao H."/>
            <person name="Zhou Y."/>
        </authorList>
    </citation>
    <scope>NUCLEOTIDE SEQUENCE [LARGE SCALE GENOMIC DNA]</scope>
    <source>
        <strain evidence="9">cv. Pinot noir / PN40024</strain>
        <tissue evidence="8">Leaf</tissue>
    </source>
</reference>
<evidence type="ECO:0000256" key="5">
    <source>
        <dbReference type="ARBA" id="ARBA00023180"/>
    </source>
</evidence>
<organism evidence="8 9">
    <name type="scientific">Vitis vinifera</name>
    <name type="common">Grape</name>
    <dbReference type="NCBI Taxonomy" id="29760"/>
    <lineage>
        <taxon>Eukaryota</taxon>
        <taxon>Viridiplantae</taxon>
        <taxon>Streptophyta</taxon>
        <taxon>Embryophyta</taxon>
        <taxon>Tracheophyta</taxon>
        <taxon>Spermatophyta</taxon>
        <taxon>Magnoliopsida</taxon>
        <taxon>eudicotyledons</taxon>
        <taxon>Gunneridae</taxon>
        <taxon>Pentapetalae</taxon>
        <taxon>rosids</taxon>
        <taxon>Vitales</taxon>
        <taxon>Vitaceae</taxon>
        <taxon>Viteae</taxon>
        <taxon>Vitis</taxon>
    </lineage>
</organism>
<feature type="domain" description="DUF642" evidence="7">
    <location>
        <begin position="32"/>
        <end position="193"/>
    </location>
</feature>
<sequence>MALSPSSEIRMQLGLCLLPILFIALASTAADLQNPDFESPPSNLPENSTAPFELLTANNTIPGWTFDGTVQYVTAGPTIALPGNGHAIQLGQDGKINQTFIANTNTMNYILTFTLALGDQNCSAIADILVSAPDSRGVFSLKQHYGKETWESYGHYLGGWRDGEHINLVIQSQTTEPNPNSTCWPIVDTLLLKGVATLDKGNGNLLPNGGFESGPDFLSNSTEGILLDPVSSPIQSAIQQWSVLGTVKYIDSKNYFVPEGNAAIEFISGISTGIQTASTLTEGSAYNLDFTLGDANDSCVGTFILGAQAGSTVQNFTLQSKGTGSAKNFSMTFKADSSVTPISFLSYSSSQTKDGVFCGPVVDNVILQASYGLKPEIPSKVTFCWLVFLVAILQLTM</sequence>
<dbReference type="EMBL" id="CP126661">
    <property type="protein sequence ID" value="WKA04158.1"/>
    <property type="molecule type" value="Genomic_DNA"/>
</dbReference>
<dbReference type="PANTHER" id="PTHR31265">
    <property type="entry name" value="OS02G0527500 PROTEIN-RELATED"/>
    <property type="match status" value="1"/>
</dbReference>
<dbReference type="Proteomes" id="UP001227230">
    <property type="component" value="Chromosome 14"/>
</dbReference>
<evidence type="ECO:0000256" key="6">
    <source>
        <dbReference type="SAM" id="SignalP"/>
    </source>
</evidence>
<accession>A0ABY9D979</accession>
<dbReference type="Pfam" id="PF04862">
    <property type="entry name" value="DUF642"/>
    <property type="match status" value="2"/>
</dbReference>
<proteinExistence type="predicted"/>
<feature type="chain" id="PRO_5047038203" description="DUF642 domain-containing protein" evidence="6">
    <location>
        <begin position="31"/>
        <end position="397"/>
    </location>
</feature>
<protein>
    <recommendedName>
        <fullName evidence="7">DUF642 domain-containing protein</fullName>
    </recommendedName>
</protein>
<evidence type="ECO:0000259" key="7">
    <source>
        <dbReference type="Pfam" id="PF04862"/>
    </source>
</evidence>
<keyword evidence="4 6" id="KW-0732">Signal</keyword>
<feature type="domain" description="DUF642" evidence="7">
    <location>
        <begin position="204"/>
        <end position="367"/>
    </location>
</feature>
<evidence type="ECO:0000256" key="1">
    <source>
        <dbReference type="ARBA" id="ARBA00004196"/>
    </source>
</evidence>
<name>A0ABY9D979_VITVI</name>
<evidence type="ECO:0000313" key="8">
    <source>
        <dbReference type="EMBL" id="WKA04158.1"/>
    </source>
</evidence>
<evidence type="ECO:0000256" key="4">
    <source>
        <dbReference type="ARBA" id="ARBA00022729"/>
    </source>
</evidence>
<dbReference type="Gene3D" id="2.60.120.260">
    <property type="entry name" value="Galactose-binding domain-like"/>
    <property type="match status" value="1"/>
</dbReference>
<evidence type="ECO:0000256" key="2">
    <source>
        <dbReference type="ARBA" id="ARBA00004613"/>
    </source>
</evidence>
<comment type="subcellular location">
    <subcellularLocation>
        <location evidence="1">Cell envelope</location>
    </subcellularLocation>
    <subcellularLocation>
        <location evidence="2">Secreted</location>
    </subcellularLocation>
</comment>
<keyword evidence="5" id="KW-0325">Glycoprotein</keyword>